<evidence type="ECO:0000259" key="8">
    <source>
        <dbReference type="Pfam" id="PF17768"/>
    </source>
</evidence>
<keyword evidence="5 9" id="KW-0269">Exonuclease</keyword>
<dbReference type="SUPFAM" id="SSF64182">
    <property type="entry name" value="DHH phosphoesterases"/>
    <property type="match status" value="1"/>
</dbReference>
<dbReference type="EMBL" id="LCMF01000009">
    <property type="protein sequence ID" value="KKU30964.1"/>
    <property type="molecule type" value="Genomic_DNA"/>
</dbReference>
<evidence type="ECO:0000313" key="9">
    <source>
        <dbReference type="EMBL" id="KKU30964.1"/>
    </source>
</evidence>
<dbReference type="GO" id="GO:0006281">
    <property type="term" value="P:DNA repair"/>
    <property type="evidence" value="ECO:0007669"/>
    <property type="project" value="InterPro"/>
</dbReference>
<dbReference type="Gene3D" id="3.90.1640.30">
    <property type="match status" value="1"/>
</dbReference>
<gene>
    <name evidence="9" type="ORF">UX44_C0009G0004</name>
</gene>
<dbReference type="NCBIfam" id="TIGR00644">
    <property type="entry name" value="recJ"/>
    <property type="match status" value="1"/>
</dbReference>
<feature type="domain" description="DDH" evidence="6">
    <location>
        <begin position="75"/>
        <end position="197"/>
    </location>
</feature>
<evidence type="ECO:0000313" key="10">
    <source>
        <dbReference type="Proteomes" id="UP000034732"/>
    </source>
</evidence>
<dbReference type="PANTHER" id="PTHR30255">
    <property type="entry name" value="SINGLE-STRANDED-DNA-SPECIFIC EXONUCLEASE RECJ"/>
    <property type="match status" value="1"/>
</dbReference>
<dbReference type="InterPro" id="IPR051673">
    <property type="entry name" value="SSDNA_exonuclease_RecJ"/>
</dbReference>
<dbReference type="GO" id="GO:0006310">
    <property type="term" value="P:DNA recombination"/>
    <property type="evidence" value="ECO:0007669"/>
    <property type="project" value="InterPro"/>
</dbReference>
<reference evidence="9 10" key="1">
    <citation type="journal article" date="2015" name="Nature">
        <title>rRNA introns, odd ribosomes, and small enigmatic genomes across a large radiation of phyla.</title>
        <authorList>
            <person name="Brown C.T."/>
            <person name="Hug L.A."/>
            <person name="Thomas B.C."/>
            <person name="Sharon I."/>
            <person name="Castelle C.J."/>
            <person name="Singh A."/>
            <person name="Wilkins M.J."/>
            <person name="Williams K.H."/>
            <person name="Banfield J.F."/>
        </authorList>
    </citation>
    <scope>NUCLEOTIDE SEQUENCE [LARGE SCALE GENOMIC DNA]</scope>
</reference>
<dbReference type="InterPro" id="IPR041122">
    <property type="entry name" value="RecJ_OB"/>
</dbReference>
<dbReference type="Gene3D" id="3.10.310.30">
    <property type="match status" value="1"/>
</dbReference>
<evidence type="ECO:0000256" key="4">
    <source>
        <dbReference type="ARBA" id="ARBA00022801"/>
    </source>
</evidence>
<dbReference type="InterPro" id="IPR003156">
    <property type="entry name" value="DHHA1_dom"/>
</dbReference>
<evidence type="ECO:0000256" key="3">
    <source>
        <dbReference type="ARBA" id="ARBA00022722"/>
    </source>
</evidence>
<accession>A0A0G1PDS6</accession>
<dbReference type="PATRIC" id="fig|1619107.3.peg.189"/>
<dbReference type="Pfam" id="PF01368">
    <property type="entry name" value="DHH"/>
    <property type="match status" value="1"/>
</dbReference>
<dbReference type="InterPro" id="IPR001667">
    <property type="entry name" value="DDH_dom"/>
</dbReference>
<feature type="domain" description="DHHA1" evidence="7">
    <location>
        <begin position="328"/>
        <end position="420"/>
    </location>
</feature>
<sequence>MMSAAKKWNVLFEGQVESADDVVAALLKNRNIAEPSAFLSPPSVYSYIKNLDASLKEEFRRAREMVLAAVKEKKQIVIYGDYDADGVCASAIVYDTIRVVLNYDKCLVFIPNRFDHGYGLSVKGIDDVVKRVGAERGLLITVDTGITATAEVVYAKKLGFDVLIADHHQKPAQLPVADHIIWTDTLVGSGIAYVLCRLLGNSGSTALALAAIATVTDLQPLLGMNRGIVKEGLRALNDSPPLGVKTLLEVAGKKGEVTSYDLGWVLGPRLNATGRIVNAYAALNLLIEKDAINAAEIATKLNELNKQRQDKTLEMYALANVSGEELPKVIFTASPDYHEGIIGLMASRLVGQYARPAVVISLADEYAKGSARSIAGVNIIEFLRNFTDLFVSLGGHAMAAGFTLKKANVAILQKAVLELAEKSLDSALLVHTLDIDVGLPFHLVGQPLLDAISTLQPFGLGNKEPLFLTKNVGVAQKSLMGQQSAHLALKLVAGETYGKAVFFNAGSVFDQINVGDKVDVVYSLRKNEFNGKIFVDMIVSDIRKR</sequence>
<dbReference type="Pfam" id="PF17768">
    <property type="entry name" value="RecJ_OB"/>
    <property type="match status" value="1"/>
</dbReference>
<evidence type="ECO:0000259" key="6">
    <source>
        <dbReference type="Pfam" id="PF01368"/>
    </source>
</evidence>
<evidence type="ECO:0000256" key="2">
    <source>
        <dbReference type="ARBA" id="ARBA00019841"/>
    </source>
</evidence>
<dbReference type="InterPro" id="IPR004610">
    <property type="entry name" value="RecJ"/>
</dbReference>
<dbReference type="Proteomes" id="UP000034732">
    <property type="component" value="Unassembled WGS sequence"/>
</dbReference>
<name>A0A0G1PDS6_UNCKA</name>
<proteinExistence type="inferred from homology"/>
<evidence type="ECO:0000256" key="1">
    <source>
        <dbReference type="ARBA" id="ARBA00005915"/>
    </source>
</evidence>
<evidence type="ECO:0000259" key="7">
    <source>
        <dbReference type="Pfam" id="PF02272"/>
    </source>
</evidence>
<dbReference type="AlphaFoldDB" id="A0A0G1PDS6"/>
<keyword evidence="4" id="KW-0378">Hydrolase</keyword>
<evidence type="ECO:0000256" key="5">
    <source>
        <dbReference type="ARBA" id="ARBA00022839"/>
    </source>
</evidence>
<dbReference type="PANTHER" id="PTHR30255:SF2">
    <property type="entry name" value="SINGLE-STRANDED-DNA-SPECIFIC EXONUCLEASE RECJ"/>
    <property type="match status" value="1"/>
</dbReference>
<protein>
    <recommendedName>
        <fullName evidence="2">Single-stranded-DNA-specific exonuclease RecJ</fullName>
    </recommendedName>
</protein>
<dbReference type="InterPro" id="IPR038763">
    <property type="entry name" value="DHH_sf"/>
</dbReference>
<keyword evidence="3" id="KW-0540">Nuclease</keyword>
<dbReference type="GO" id="GO:0008409">
    <property type="term" value="F:5'-3' exonuclease activity"/>
    <property type="evidence" value="ECO:0007669"/>
    <property type="project" value="InterPro"/>
</dbReference>
<organism evidence="9 10">
    <name type="scientific">candidate division WWE3 bacterium GW2011_GWA1_46_21</name>
    <dbReference type="NCBI Taxonomy" id="1619107"/>
    <lineage>
        <taxon>Bacteria</taxon>
        <taxon>Katanobacteria</taxon>
    </lineage>
</organism>
<comment type="caution">
    <text evidence="9">The sequence shown here is derived from an EMBL/GenBank/DDBJ whole genome shotgun (WGS) entry which is preliminary data.</text>
</comment>
<feature type="domain" description="RecJ OB" evidence="8">
    <location>
        <begin position="435"/>
        <end position="541"/>
    </location>
</feature>
<comment type="similarity">
    <text evidence="1">Belongs to the RecJ family.</text>
</comment>
<dbReference type="GO" id="GO:0003676">
    <property type="term" value="F:nucleic acid binding"/>
    <property type="evidence" value="ECO:0007669"/>
    <property type="project" value="InterPro"/>
</dbReference>
<dbReference type="Pfam" id="PF02272">
    <property type="entry name" value="DHHA1"/>
    <property type="match status" value="1"/>
</dbReference>